<protein>
    <recommendedName>
        <fullName evidence="1">F-box domain-containing protein</fullName>
    </recommendedName>
</protein>
<organism evidence="2 3">
    <name type="scientific">Taxus chinensis</name>
    <name type="common">Chinese yew</name>
    <name type="synonym">Taxus wallichiana var. chinensis</name>
    <dbReference type="NCBI Taxonomy" id="29808"/>
    <lineage>
        <taxon>Eukaryota</taxon>
        <taxon>Viridiplantae</taxon>
        <taxon>Streptophyta</taxon>
        <taxon>Embryophyta</taxon>
        <taxon>Tracheophyta</taxon>
        <taxon>Spermatophyta</taxon>
        <taxon>Pinopsida</taxon>
        <taxon>Pinidae</taxon>
        <taxon>Conifers II</taxon>
        <taxon>Cupressales</taxon>
        <taxon>Taxaceae</taxon>
        <taxon>Taxus</taxon>
    </lineage>
</organism>
<keyword evidence="3" id="KW-1185">Reference proteome</keyword>
<dbReference type="PROSITE" id="PS50181">
    <property type="entry name" value="FBOX"/>
    <property type="match status" value="1"/>
</dbReference>
<gene>
    <name evidence="2" type="ORF">KI387_034387</name>
</gene>
<accession>A0AA38BWG8</accession>
<feature type="domain" description="F-box" evidence="1">
    <location>
        <begin position="96"/>
        <end position="144"/>
    </location>
</feature>
<proteinExistence type="predicted"/>
<dbReference type="EMBL" id="JAHRHJ020003813">
    <property type="protein sequence ID" value="KAH9290270.1"/>
    <property type="molecule type" value="Genomic_DNA"/>
</dbReference>
<dbReference type="InterPro" id="IPR001810">
    <property type="entry name" value="F-box_dom"/>
</dbReference>
<sequence length="197" mass="21697">MEARKKRNEESVLRLKKIASSLSGLEVANSGDNMTVNSPRAMGRKRIAVLTEISGKGNGNSAFCSVKDGQNRMRKHSEGVSSVMPSPDIGIGNEENLGLDSLPVAILVRIICNVSHDELETLSGVSHKFKEAVNVARQMHFDYKTPVRIKAPKRMPNALLLNAPKKSGKFQKSRLSAQNVKELQTSTRQARMMIEDL</sequence>
<dbReference type="PANTHER" id="PTHR34049">
    <property type="entry name" value="F-BOX PROTEIN SKIP27"/>
    <property type="match status" value="1"/>
</dbReference>
<dbReference type="AlphaFoldDB" id="A0AA38BWG8"/>
<comment type="caution">
    <text evidence="2">The sequence shown here is derived from an EMBL/GenBank/DDBJ whole genome shotgun (WGS) entry which is preliminary data.</text>
</comment>
<dbReference type="InterPro" id="IPR045286">
    <property type="entry name" value="FBS1-like"/>
</dbReference>
<name>A0AA38BWG8_TAXCH</name>
<dbReference type="PANTHER" id="PTHR34049:SF1">
    <property type="entry name" value="F-BOX PROTEIN SKIP27"/>
    <property type="match status" value="1"/>
</dbReference>
<dbReference type="Proteomes" id="UP000824469">
    <property type="component" value="Unassembled WGS sequence"/>
</dbReference>
<reference evidence="2 3" key="1">
    <citation type="journal article" date="2021" name="Nat. Plants">
        <title>The Taxus genome provides insights into paclitaxel biosynthesis.</title>
        <authorList>
            <person name="Xiong X."/>
            <person name="Gou J."/>
            <person name="Liao Q."/>
            <person name="Li Y."/>
            <person name="Zhou Q."/>
            <person name="Bi G."/>
            <person name="Li C."/>
            <person name="Du R."/>
            <person name="Wang X."/>
            <person name="Sun T."/>
            <person name="Guo L."/>
            <person name="Liang H."/>
            <person name="Lu P."/>
            <person name="Wu Y."/>
            <person name="Zhang Z."/>
            <person name="Ro D.K."/>
            <person name="Shang Y."/>
            <person name="Huang S."/>
            <person name="Yan J."/>
        </authorList>
    </citation>
    <scope>NUCLEOTIDE SEQUENCE [LARGE SCALE GENOMIC DNA]</scope>
    <source>
        <strain evidence="2">Ta-2019</strain>
    </source>
</reference>
<evidence type="ECO:0000259" key="1">
    <source>
        <dbReference type="PROSITE" id="PS50181"/>
    </source>
</evidence>
<evidence type="ECO:0000313" key="3">
    <source>
        <dbReference type="Proteomes" id="UP000824469"/>
    </source>
</evidence>
<evidence type="ECO:0000313" key="2">
    <source>
        <dbReference type="EMBL" id="KAH9290270.1"/>
    </source>
</evidence>